<dbReference type="InterPro" id="IPR029063">
    <property type="entry name" value="SAM-dependent_MTases_sf"/>
</dbReference>
<organism evidence="2 3">
    <name type="scientific">Pseudobutyrivibrio xylanivorans</name>
    <dbReference type="NCBI Taxonomy" id="185007"/>
    <lineage>
        <taxon>Bacteria</taxon>
        <taxon>Bacillati</taxon>
        <taxon>Bacillota</taxon>
        <taxon>Clostridia</taxon>
        <taxon>Lachnospirales</taxon>
        <taxon>Lachnospiraceae</taxon>
        <taxon>Pseudobutyrivibrio</taxon>
    </lineage>
</organism>
<dbReference type="Pfam" id="PF18922">
    <property type="entry name" value="DUF5672"/>
    <property type="match status" value="1"/>
</dbReference>
<accession>A0A1G5RPP8</accession>
<dbReference type="EMBL" id="FMWK01000001">
    <property type="protein sequence ID" value="SCZ76105.1"/>
    <property type="molecule type" value="Genomic_DNA"/>
</dbReference>
<dbReference type="RefSeq" id="WP_090160470.1">
    <property type="nucleotide sequence ID" value="NZ_FMWK01000001.1"/>
</dbReference>
<evidence type="ECO:0000313" key="3">
    <source>
        <dbReference type="Proteomes" id="UP000199428"/>
    </source>
</evidence>
<dbReference type="InterPro" id="IPR043729">
    <property type="entry name" value="DUF5672"/>
</dbReference>
<sequence length="372" mass="43317">MNKVAVVIPSHKAKLSNNEKISLTQCRRVLKKYDRFLVVPEGTTIDYADDEKLLPVRAEYLSSRKAYSEYVLSEEFYQLFEDYEYILIYQLDAFVFEDKLEYFCNLGYDYIGAEWLHGVECHTTEKSLWYFANGGFSLRKVSAFLRWIRECKATVDYGKMLVPEDMAIAVFGSEYLKIAKRPDSMDFAYEMHPEECHKLHGGQLPFGCHAWHRFGRYFWKEIIDSYGYDVEIIPENQETIILSSGPERFEKLKKYFSKEKLYKTLLRMIPDWDGTIYVFGAGHYGFSFANMALGTEIEIVNIIDNDNNKIGKKINDIEIISLNDALEKERHTILVAMANPQNVEELLLSHGLIKGKDFILSVDLQREMCNEC</sequence>
<dbReference type="SUPFAM" id="SSF53335">
    <property type="entry name" value="S-adenosyl-L-methionine-dependent methyltransferases"/>
    <property type="match status" value="1"/>
</dbReference>
<dbReference type="Gene3D" id="3.40.50.720">
    <property type="entry name" value="NAD(P)-binding Rossmann-like Domain"/>
    <property type="match status" value="1"/>
</dbReference>
<gene>
    <name evidence="2" type="ORF">SAMN02910350_00082</name>
</gene>
<evidence type="ECO:0000259" key="1">
    <source>
        <dbReference type="Pfam" id="PF18922"/>
    </source>
</evidence>
<name>A0A1G5RPP8_PSEXY</name>
<proteinExistence type="predicted"/>
<evidence type="ECO:0000313" key="2">
    <source>
        <dbReference type="EMBL" id="SCZ76105.1"/>
    </source>
</evidence>
<dbReference type="AlphaFoldDB" id="A0A1G5RPP8"/>
<reference evidence="2 3" key="1">
    <citation type="submission" date="2016-10" db="EMBL/GenBank/DDBJ databases">
        <authorList>
            <person name="de Groot N.N."/>
        </authorList>
    </citation>
    <scope>NUCLEOTIDE SEQUENCE [LARGE SCALE GENOMIC DNA]</scope>
    <source>
        <strain evidence="2 3">DSM 10317</strain>
    </source>
</reference>
<dbReference type="Proteomes" id="UP000199428">
    <property type="component" value="Unassembled WGS sequence"/>
</dbReference>
<feature type="domain" description="DUF5672" evidence="1">
    <location>
        <begin position="56"/>
        <end position="209"/>
    </location>
</feature>
<protein>
    <recommendedName>
        <fullName evidence="1">DUF5672 domain-containing protein</fullName>
    </recommendedName>
</protein>